<feature type="compositionally biased region" description="Low complexity" evidence="1">
    <location>
        <begin position="171"/>
        <end position="186"/>
    </location>
</feature>
<feature type="compositionally biased region" description="Low complexity" evidence="1">
    <location>
        <begin position="143"/>
        <end position="153"/>
    </location>
</feature>
<reference evidence="2 3" key="1">
    <citation type="journal article" date="2018" name="Elife">
        <title>Functional genomics of lipid metabolism in the oleaginous yeast Rhodosporidium toruloides.</title>
        <authorList>
            <person name="Coradetti S.T."/>
            <person name="Pinel D."/>
            <person name="Geiselman G."/>
            <person name="Ito M."/>
            <person name="Mondo S."/>
            <person name="Reilly M.C."/>
            <person name="Cheng Y.F."/>
            <person name="Bauer S."/>
            <person name="Grigoriev I."/>
            <person name="Gladden J.M."/>
            <person name="Simmons B.A."/>
            <person name="Brem R."/>
            <person name="Arkin A.P."/>
            <person name="Skerker J.M."/>
        </authorList>
    </citation>
    <scope>NUCLEOTIDE SEQUENCE [LARGE SCALE GENOMIC DNA]</scope>
    <source>
        <strain evidence="2 3">NBRC 0880</strain>
    </source>
</reference>
<organism evidence="2 3">
    <name type="scientific">Rhodotorula toruloides</name>
    <name type="common">Yeast</name>
    <name type="synonym">Rhodosporidium toruloides</name>
    <dbReference type="NCBI Taxonomy" id="5286"/>
    <lineage>
        <taxon>Eukaryota</taxon>
        <taxon>Fungi</taxon>
        <taxon>Dikarya</taxon>
        <taxon>Basidiomycota</taxon>
        <taxon>Pucciniomycotina</taxon>
        <taxon>Microbotryomycetes</taxon>
        <taxon>Sporidiobolales</taxon>
        <taxon>Sporidiobolaceae</taxon>
        <taxon>Rhodotorula</taxon>
    </lineage>
</organism>
<gene>
    <name evidence="2" type="ORF">AAT19DRAFT_10958</name>
</gene>
<dbReference type="AlphaFoldDB" id="A0A2S9ZYK2"/>
<name>A0A2S9ZYK2_RHOTO</name>
<sequence>MLCWPAQQRVRRERGFVVAGGGPSERNLAIWGGSEEQCGRCDRAHRRNRGDVTGGNRALCPEEQQRSSQPPSAENCRSGHTSCAAFPRPVDPKATLSGTAGGIPARPLLRSQIRRAISSRSTAMCWASGPGRGREAQRKGSRLRSPLSLAPSSHQSSTSARLEPQNSALTCSTFATSSDFDFSSRFPPRRSPPCRPSSLALHPSHSSPSPLHR</sequence>
<dbReference type="Proteomes" id="UP000239560">
    <property type="component" value="Unassembled WGS sequence"/>
</dbReference>
<accession>A0A2S9ZYK2</accession>
<feature type="region of interest" description="Disordered" evidence="1">
    <location>
        <begin position="120"/>
        <end position="213"/>
    </location>
</feature>
<evidence type="ECO:0000256" key="1">
    <source>
        <dbReference type="SAM" id="MobiDB-lite"/>
    </source>
</evidence>
<proteinExistence type="predicted"/>
<feature type="region of interest" description="Disordered" evidence="1">
    <location>
        <begin position="46"/>
        <end position="80"/>
    </location>
</feature>
<feature type="compositionally biased region" description="Polar residues" evidence="1">
    <location>
        <begin position="154"/>
        <end position="170"/>
    </location>
</feature>
<feature type="compositionally biased region" description="Low complexity" evidence="1">
    <location>
        <begin position="196"/>
        <end position="213"/>
    </location>
</feature>
<protein>
    <submittedName>
        <fullName evidence="2">Uncharacterized protein</fullName>
    </submittedName>
</protein>
<evidence type="ECO:0000313" key="3">
    <source>
        <dbReference type="Proteomes" id="UP000239560"/>
    </source>
</evidence>
<comment type="caution">
    <text evidence="2">The sequence shown here is derived from an EMBL/GenBank/DDBJ whole genome shotgun (WGS) entry which is preliminary data.</text>
</comment>
<evidence type="ECO:0000313" key="2">
    <source>
        <dbReference type="EMBL" id="PRQ70801.1"/>
    </source>
</evidence>
<dbReference type="EMBL" id="LCTV02000014">
    <property type="protein sequence ID" value="PRQ70801.1"/>
    <property type="molecule type" value="Genomic_DNA"/>
</dbReference>